<dbReference type="PANTHER" id="PTHR45801">
    <property type="entry name" value="OS07G0101800 PROTEIN"/>
    <property type="match status" value="1"/>
</dbReference>
<dbReference type="OrthoDB" id="1708403at2759"/>
<keyword evidence="2" id="KW-0479">Metal-binding</keyword>
<keyword evidence="6" id="KW-0804">Transcription</keyword>
<dbReference type="GO" id="GO:0005634">
    <property type="term" value="C:nucleus"/>
    <property type="evidence" value="ECO:0007669"/>
    <property type="project" value="UniProtKB-SubCell"/>
</dbReference>
<gene>
    <name evidence="10" type="ORF">KP509_05G076800</name>
</gene>
<evidence type="ECO:0000256" key="6">
    <source>
        <dbReference type="ARBA" id="ARBA00023163"/>
    </source>
</evidence>
<comment type="subcellular location">
    <subcellularLocation>
        <location evidence="1">Nucleus</location>
    </subcellularLocation>
</comment>
<sequence length="291" mass="32389">MKIRERERERERESCARCCRSSQPSSPVSGDLNLTRTFLTVGSTTTESNLTPQRPMDAQEWNKGAASGGDTASHFHTTCYDNDSEIRAFQEDIRRCSPWPPRFYGCSLCHRPFSSAQALGGHMNMHRRDRARRVAVGSVLPLKRMHSPALKPKDQPSKLPEIYASVFPEAQNRIPRAHFSVCGRNCSCTGNTSEHLFELDSSATGGRWSLRSLRRRCDAGLSGDCMNLQASTRAETSSSTSVAPLRCDLCKMDDSCASIVKDRETCSNVIDLELRLGRKELSSSISLHRSS</sequence>
<dbReference type="Pfam" id="PF13912">
    <property type="entry name" value="zf-C2H2_6"/>
    <property type="match status" value="1"/>
</dbReference>
<dbReference type="PANTHER" id="PTHR45801:SF107">
    <property type="entry name" value="TRANSCRIPTIONAL REGULATOR SUPERMAN-LIKE"/>
    <property type="match status" value="1"/>
</dbReference>
<evidence type="ECO:0000313" key="10">
    <source>
        <dbReference type="EMBL" id="KAH7437536.1"/>
    </source>
</evidence>
<dbReference type="InterPro" id="IPR052426">
    <property type="entry name" value="Plant_dev_regulator"/>
</dbReference>
<keyword evidence="5" id="KW-0805">Transcription regulation</keyword>
<evidence type="ECO:0000256" key="7">
    <source>
        <dbReference type="ARBA" id="ARBA00023242"/>
    </source>
</evidence>
<evidence type="ECO:0000256" key="2">
    <source>
        <dbReference type="ARBA" id="ARBA00022723"/>
    </source>
</evidence>
<keyword evidence="7" id="KW-0539">Nucleus</keyword>
<keyword evidence="3 8" id="KW-0863">Zinc-finger</keyword>
<feature type="domain" description="C2H2-type" evidence="9">
    <location>
        <begin position="104"/>
        <end position="131"/>
    </location>
</feature>
<evidence type="ECO:0000256" key="3">
    <source>
        <dbReference type="ARBA" id="ARBA00022771"/>
    </source>
</evidence>
<evidence type="ECO:0000313" key="11">
    <source>
        <dbReference type="Proteomes" id="UP000825935"/>
    </source>
</evidence>
<accession>A0A8T2UUF6</accession>
<dbReference type="EMBL" id="CM035410">
    <property type="protein sequence ID" value="KAH7437536.1"/>
    <property type="molecule type" value="Genomic_DNA"/>
</dbReference>
<dbReference type="PROSITE" id="PS50157">
    <property type="entry name" value="ZINC_FINGER_C2H2_2"/>
    <property type="match status" value="1"/>
</dbReference>
<keyword evidence="4" id="KW-0862">Zinc</keyword>
<dbReference type="EMBL" id="CM035410">
    <property type="protein sequence ID" value="KAH7437535.1"/>
    <property type="molecule type" value="Genomic_DNA"/>
</dbReference>
<dbReference type="AlphaFoldDB" id="A0A8T2UUF6"/>
<dbReference type="Proteomes" id="UP000825935">
    <property type="component" value="Chromosome 5"/>
</dbReference>
<dbReference type="PROSITE" id="PS00028">
    <property type="entry name" value="ZINC_FINGER_C2H2_1"/>
    <property type="match status" value="1"/>
</dbReference>
<evidence type="ECO:0000256" key="5">
    <source>
        <dbReference type="ARBA" id="ARBA00023015"/>
    </source>
</evidence>
<dbReference type="SUPFAM" id="SSF57667">
    <property type="entry name" value="beta-beta-alpha zinc fingers"/>
    <property type="match status" value="1"/>
</dbReference>
<proteinExistence type="predicted"/>
<evidence type="ECO:0000256" key="4">
    <source>
        <dbReference type="ARBA" id="ARBA00022833"/>
    </source>
</evidence>
<reference evidence="10" key="1">
    <citation type="submission" date="2021-08" db="EMBL/GenBank/DDBJ databases">
        <title>WGS assembly of Ceratopteris richardii.</title>
        <authorList>
            <person name="Marchant D.B."/>
            <person name="Chen G."/>
            <person name="Jenkins J."/>
            <person name="Shu S."/>
            <person name="Leebens-Mack J."/>
            <person name="Grimwood J."/>
            <person name="Schmutz J."/>
            <person name="Soltis P."/>
            <person name="Soltis D."/>
            <person name="Chen Z.-H."/>
        </authorList>
    </citation>
    <scope>NUCLEOTIDE SEQUENCE</scope>
    <source>
        <strain evidence="10">Whitten #5841</strain>
        <tissue evidence="10">Leaf</tissue>
    </source>
</reference>
<evidence type="ECO:0000256" key="8">
    <source>
        <dbReference type="PROSITE-ProRule" id="PRU00042"/>
    </source>
</evidence>
<organism evidence="10 11">
    <name type="scientific">Ceratopteris richardii</name>
    <name type="common">Triangle waterfern</name>
    <dbReference type="NCBI Taxonomy" id="49495"/>
    <lineage>
        <taxon>Eukaryota</taxon>
        <taxon>Viridiplantae</taxon>
        <taxon>Streptophyta</taxon>
        <taxon>Embryophyta</taxon>
        <taxon>Tracheophyta</taxon>
        <taxon>Polypodiopsida</taxon>
        <taxon>Polypodiidae</taxon>
        <taxon>Polypodiales</taxon>
        <taxon>Pteridineae</taxon>
        <taxon>Pteridaceae</taxon>
        <taxon>Parkerioideae</taxon>
        <taxon>Ceratopteris</taxon>
    </lineage>
</organism>
<keyword evidence="11" id="KW-1185">Reference proteome</keyword>
<dbReference type="InterPro" id="IPR013087">
    <property type="entry name" value="Znf_C2H2_type"/>
</dbReference>
<name>A0A8T2UUF6_CERRI</name>
<evidence type="ECO:0000259" key="9">
    <source>
        <dbReference type="PROSITE" id="PS50157"/>
    </source>
</evidence>
<comment type="caution">
    <text evidence="10">The sequence shown here is derived from an EMBL/GenBank/DDBJ whole genome shotgun (WGS) entry which is preliminary data.</text>
</comment>
<evidence type="ECO:0000256" key="1">
    <source>
        <dbReference type="ARBA" id="ARBA00004123"/>
    </source>
</evidence>
<protein>
    <recommendedName>
        <fullName evidence="9">C2H2-type domain-containing protein</fullName>
    </recommendedName>
</protein>
<dbReference type="GO" id="GO:0008270">
    <property type="term" value="F:zinc ion binding"/>
    <property type="evidence" value="ECO:0007669"/>
    <property type="project" value="UniProtKB-KW"/>
</dbReference>
<dbReference type="InterPro" id="IPR036236">
    <property type="entry name" value="Znf_C2H2_sf"/>
</dbReference>